<dbReference type="InterPro" id="IPR009908">
    <property type="entry name" value="Methylamine_util_MauE"/>
</dbReference>
<proteinExistence type="predicted"/>
<evidence type="ECO:0000256" key="5">
    <source>
        <dbReference type="SAM" id="Phobius"/>
    </source>
</evidence>
<sequence length="143" mass="16452">MWKEYIRELIRYAFIVLFLYAAIFKLIEYPKFYDSLLNSPLFHGEIQARLISGLVPVIELTTGGLLISNSYRKIGLYLAFALILLFTIYIAGILLFSKEIPCSCGGVINNLTWNQHLIFNSCFVLLGAFGLYLQSKKHRTYKK</sequence>
<dbReference type="Pfam" id="PF07291">
    <property type="entry name" value="MauE"/>
    <property type="match status" value="1"/>
</dbReference>
<feature type="transmembrane region" description="Helical" evidence="5">
    <location>
        <begin position="116"/>
        <end position="133"/>
    </location>
</feature>
<keyword evidence="2 5" id="KW-0812">Transmembrane</keyword>
<dbReference type="OrthoDB" id="673785at2"/>
<feature type="transmembrane region" description="Helical" evidence="5">
    <location>
        <begin position="47"/>
        <end position="67"/>
    </location>
</feature>
<gene>
    <name evidence="7" type="ORF">C7S20_19160</name>
</gene>
<dbReference type="AlphaFoldDB" id="A0A2R3ZBB3"/>
<organism evidence="7 8">
    <name type="scientific">Christiangramia fulva</name>
    <dbReference type="NCBI Taxonomy" id="2126553"/>
    <lineage>
        <taxon>Bacteria</taxon>
        <taxon>Pseudomonadati</taxon>
        <taxon>Bacteroidota</taxon>
        <taxon>Flavobacteriia</taxon>
        <taxon>Flavobacteriales</taxon>
        <taxon>Flavobacteriaceae</taxon>
        <taxon>Christiangramia</taxon>
    </lineage>
</organism>
<feature type="transmembrane region" description="Helical" evidence="5">
    <location>
        <begin position="74"/>
        <end position="96"/>
    </location>
</feature>
<evidence type="ECO:0000256" key="3">
    <source>
        <dbReference type="ARBA" id="ARBA00022989"/>
    </source>
</evidence>
<evidence type="ECO:0000256" key="1">
    <source>
        <dbReference type="ARBA" id="ARBA00004141"/>
    </source>
</evidence>
<dbReference type="EMBL" id="CP028136">
    <property type="protein sequence ID" value="AVR47569.1"/>
    <property type="molecule type" value="Genomic_DNA"/>
</dbReference>
<evidence type="ECO:0000313" key="7">
    <source>
        <dbReference type="EMBL" id="AVR47569.1"/>
    </source>
</evidence>
<accession>A0A2R3ZBB3</accession>
<evidence type="ECO:0000259" key="6">
    <source>
        <dbReference type="Pfam" id="PF07291"/>
    </source>
</evidence>
<evidence type="ECO:0000313" key="8">
    <source>
        <dbReference type="Proteomes" id="UP000241507"/>
    </source>
</evidence>
<protein>
    <recommendedName>
        <fullName evidence="6">Methylamine utilisation protein MauE domain-containing protein</fullName>
    </recommendedName>
</protein>
<evidence type="ECO:0000256" key="4">
    <source>
        <dbReference type="ARBA" id="ARBA00023136"/>
    </source>
</evidence>
<keyword evidence="4 5" id="KW-0472">Membrane</keyword>
<dbReference type="KEGG" id="grs:C7S20_19160"/>
<comment type="subcellular location">
    <subcellularLocation>
        <location evidence="1">Membrane</location>
        <topology evidence="1">Multi-pass membrane protein</topology>
    </subcellularLocation>
</comment>
<reference evidence="8" key="1">
    <citation type="submission" date="2018-03" db="EMBL/GenBank/DDBJ databases">
        <title>Gramella fulva sp. nov., isolated from a dry surface of tidal flat.</title>
        <authorList>
            <person name="Hwang S.H."/>
            <person name="Hwang W.M."/>
            <person name="Kang K."/>
            <person name="Ahn T.-Y."/>
        </authorList>
    </citation>
    <scope>NUCLEOTIDE SEQUENCE [LARGE SCALE GENOMIC DNA]</scope>
    <source>
        <strain evidence="8">SH35</strain>
    </source>
</reference>
<feature type="domain" description="Methylamine utilisation protein MauE" evidence="6">
    <location>
        <begin position="4"/>
        <end position="132"/>
    </location>
</feature>
<dbReference type="RefSeq" id="WP_107014335.1">
    <property type="nucleotide sequence ID" value="NZ_CP028136.1"/>
</dbReference>
<name>A0A2R3ZBB3_9FLAO</name>
<dbReference type="GO" id="GO:0030416">
    <property type="term" value="P:methylamine metabolic process"/>
    <property type="evidence" value="ECO:0007669"/>
    <property type="project" value="InterPro"/>
</dbReference>
<dbReference type="GO" id="GO:0016020">
    <property type="term" value="C:membrane"/>
    <property type="evidence" value="ECO:0007669"/>
    <property type="project" value="UniProtKB-SubCell"/>
</dbReference>
<keyword evidence="3 5" id="KW-1133">Transmembrane helix</keyword>
<feature type="transmembrane region" description="Helical" evidence="5">
    <location>
        <begin position="9"/>
        <end position="27"/>
    </location>
</feature>
<keyword evidence="8" id="KW-1185">Reference proteome</keyword>
<dbReference type="Proteomes" id="UP000241507">
    <property type="component" value="Chromosome"/>
</dbReference>
<evidence type="ECO:0000256" key="2">
    <source>
        <dbReference type="ARBA" id="ARBA00022692"/>
    </source>
</evidence>